<dbReference type="Pfam" id="PF07715">
    <property type="entry name" value="Plug"/>
    <property type="match status" value="1"/>
</dbReference>
<comment type="similarity">
    <text evidence="10 11">Belongs to the TonB-dependent receptor family.</text>
</comment>
<feature type="chain" id="PRO_5045248272" evidence="12">
    <location>
        <begin position="28"/>
        <end position="1057"/>
    </location>
</feature>
<evidence type="ECO:0000256" key="3">
    <source>
        <dbReference type="ARBA" id="ARBA00022452"/>
    </source>
</evidence>
<dbReference type="Pfam" id="PF00593">
    <property type="entry name" value="TonB_dep_Rec_b-barrel"/>
    <property type="match status" value="1"/>
</dbReference>
<keyword evidence="14" id="KW-0675">Receptor</keyword>
<evidence type="ECO:0000256" key="4">
    <source>
        <dbReference type="ARBA" id="ARBA00022496"/>
    </source>
</evidence>
<evidence type="ECO:0000259" key="13">
    <source>
        <dbReference type="SMART" id="SM00965"/>
    </source>
</evidence>
<dbReference type="Gene3D" id="3.55.50.30">
    <property type="match status" value="1"/>
</dbReference>
<keyword evidence="9 10" id="KW-0998">Cell outer membrane</keyword>
<keyword evidence="3 10" id="KW-1134">Transmembrane beta strand</keyword>
<gene>
    <name evidence="14" type="ORF">K5L01_01050</name>
</gene>
<evidence type="ECO:0000256" key="10">
    <source>
        <dbReference type="PROSITE-ProRule" id="PRU01360"/>
    </source>
</evidence>
<dbReference type="InterPro" id="IPR037066">
    <property type="entry name" value="Plug_dom_sf"/>
</dbReference>
<dbReference type="SUPFAM" id="SSF56935">
    <property type="entry name" value="Porins"/>
    <property type="match status" value="1"/>
</dbReference>
<comment type="caution">
    <text evidence="14">The sequence shown here is derived from an EMBL/GenBank/DDBJ whole genome shotgun (WGS) entry which is preliminary data.</text>
</comment>
<dbReference type="Gene3D" id="2.40.170.20">
    <property type="entry name" value="TonB-dependent receptor, beta-barrel domain"/>
    <property type="match status" value="1"/>
</dbReference>
<dbReference type="RefSeq" id="WP_250061138.1">
    <property type="nucleotide sequence ID" value="NZ_JAIKTS010000001.1"/>
</dbReference>
<keyword evidence="6" id="KW-0408">Iron</keyword>
<accession>A0ABT0SD61</accession>
<feature type="signal peptide" evidence="12">
    <location>
        <begin position="1"/>
        <end position="27"/>
    </location>
</feature>
<dbReference type="InterPro" id="IPR011662">
    <property type="entry name" value="Secretin/TonB_short_N"/>
</dbReference>
<dbReference type="Proteomes" id="UP001431235">
    <property type="component" value="Unassembled WGS sequence"/>
</dbReference>
<evidence type="ECO:0000256" key="12">
    <source>
        <dbReference type="SAM" id="SignalP"/>
    </source>
</evidence>
<evidence type="ECO:0000256" key="5">
    <source>
        <dbReference type="ARBA" id="ARBA00022692"/>
    </source>
</evidence>
<keyword evidence="4" id="KW-0410">Iron transport</keyword>
<feature type="domain" description="Secretin/TonB short N-terminal" evidence="13">
    <location>
        <begin position="52"/>
        <end position="103"/>
    </location>
</feature>
<keyword evidence="8 10" id="KW-0472">Membrane</keyword>
<evidence type="ECO:0000313" key="15">
    <source>
        <dbReference type="Proteomes" id="UP001431235"/>
    </source>
</evidence>
<keyword evidence="7 11" id="KW-0798">TonB box</keyword>
<dbReference type="InterPro" id="IPR012910">
    <property type="entry name" value="Plug_dom"/>
</dbReference>
<dbReference type="InterPro" id="IPR039426">
    <property type="entry name" value="TonB-dep_rcpt-like"/>
</dbReference>
<name>A0ABT0SD61_9GAMM</name>
<dbReference type="PANTHER" id="PTHR47234:SF2">
    <property type="entry name" value="TONB-DEPENDENT RECEPTOR"/>
    <property type="match status" value="1"/>
</dbReference>
<dbReference type="SMART" id="SM00965">
    <property type="entry name" value="STN"/>
    <property type="match status" value="1"/>
</dbReference>
<organism evidence="14 15">
    <name type="scientific">Stenotrophomonas mori</name>
    <dbReference type="NCBI Taxonomy" id="2871096"/>
    <lineage>
        <taxon>Bacteria</taxon>
        <taxon>Pseudomonadati</taxon>
        <taxon>Pseudomonadota</taxon>
        <taxon>Gammaproteobacteria</taxon>
        <taxon>Lysobacterales</taxon>
        <taxon>Lysobacteraceae</taxon>
        <taxon>Stenotrophomonas</taxon>
    </lineage>
</organism>
<dbReference type="PROSITE" id="PS52016">
    <property type="entry name" value="TONB_DEPENDENT_REC_3"/>
    <property type="match status" value="1"/>
</dbReference>
<dbReference type="InterPro" id="IPR000531">
    <property type="entry name" value="Beta-barrel_TonB"/>
</dbReference>
<keyword evidence="5 10" id="KW-0812">Transmembrane</keyword>
<reference evidence="14 15" key="1">
    <citation type="submission" date="2021-08" db="EMBL/GenBank/DDBJ databases">
        <title>Novel members of of the genus Stenotrophomonas from differernt environment.</title>
        <authorList>
            <person name="Deng Y."/>
        </authorList>
    </citation>
    <scope>NUCLEOTIDE SEQUENCE [LARGE SCALE GENOMIC DNA]</scope>
    <source>
        <strain evidence="14 15">CPCC 101365</strain>
    </source>
</reference>
<keyword evidence="12" id="KW-0732">Signal</keyword>
<proteinExistence type="inferred from homology"/>
<evidence type="ECO:0000256" key="7">
    <source>
        <dbReference type="ARBA" id="ARBA00023077"/>
    </source>
</evidence>
<sequence>MRFILSPLAASIAATVLALQAAPAAFAQGPAFDVPTQPAASGVRQFAEQAGIQAIISSSDALGRTVNPVHGALDTRLALNELVQGTGLSVRSFDGNVAVLAVDPDGQDAARTGDAPQTLDRMVVTGSRIARPELEQPMPISVVRMDEALRFGNNDLYSVLQQNPAMGIGNSLSSSVTGWDAGASFLNLRNLGTNRSLTLIDGKRRVSASARSSAVDIGTIPLGMIDRVEIVTGGAAAVYGADAVTGAVNIITRKDIEETTLSVTGGMSEQGDAGQRMVSLSSGFKFADGRGRVSLGGTWTRTDPLYMYDRYPWTWQPFNLANPDNTGVDDGIHDNLTLYNYRQHYYAYEPNFWLGTVNGQAINTRYMLESGGTVRPMYHDVYYSSGIAQFATGNGGDGRNLTDHYQLRGGNTNASVMGRAEFDFNENLTWSGWFDYAKTDYAGNYYPWRDDTRTTFFSSQGTAPGGAKAYLDNPFLPDAIRAVMEQHGLTSLSIDRTYGNFPVMTMDHHRRSFTLGTDVSGDLGDYLGWNAFYQYGKVTDRVVDGNLPWKSHWLAARDVISVDGQPVCRSEAARAEGCVPLNIFSTAPASKALVDYVMGDRHEFRETTQQLAGAGISGSAFQLPAGNLQFAAGLEYRRDTLVNRDDPLAVAGELAYGGGIALRSQLDVTTSVREAYVETMAPLLADRAFARRLDVEAAYRYSDYSTVGSTQAWKYGVVWEPLEGLAIRGVKSRSVRTPNFGELYEPISETRQGSIADPCMVGNYHASPTRAANCAASGVPAPFVDPKLGPVTTSGGNPDLRPEVSDSTTIGFVWRPRRNFDLTVDYWNIDIDDVIYTLSYLQIMNLCVDLPSIDNPYCASVTRNHDAQNVNPTVGIALPLGAGVAVNAQTANIARMHARGVDLGANWSVDAGPGRLGLKLAGTYLIKQVLETTPGVPAGDQLVDGAYSSPNLRASLTTTYDVGRFGVALNSRYWGHGKGNVNATSKEQYDNNNVPSRTYYDLSGRYGVGRHVFNLSVNNLLDTKPPQMGFGEPGIYANSSVYDLLGRYYSLNYTFTF</sequence>
<protein>
    <submittedName>
        <fullName evidence="14">TonB-dependent receptor</fullName>
    </submittedName>
</protein>
<dbReference type="InterPro" id="IPR036942">
    <property type="entry name" value="Beta-barrel_TonB_sf"/>
</dbReference>
<keyword evidence="15" id="KW-1185">Reference proteome</keyword>
<evidence type="ECO:0000256" key="9">
    <source>
        <dbReference type="ARBA" id="ARBA00023237"/>
    </source>
</evidence>
<comment type="subcellular location">
    <subcellularLocation>
        <location evidence="1 10">Cell outer membrane</location>
        <topology evidence="1 10">Multi-pass membrane protein</topology>
    </subcellularLocation>
</comment>
<dbReference type="EMBL" id="JAIKTS010000001">
    <property type="protein sequence ID" value="MCL7713246.1"/>
    <property type="molecule type" value="Genomic_DNA"/>
</dbReference>
<evidence type="ECO:0000256" key="6">
    <source>
        <dbReference type="ARBA" id="ARBA00023004"/>
    </source>
</evidence>
<keyword evidence="2 10" id="KW-0813">Transport</keyword>
<evidence type="ECO:0000256" key="8">
    <source>
        <dbReference type="ARBA" id="ARBA00023136"/>
    </source>
</evidence>
<dbReference type="PANTHER" id="PTHR47234">
    <property type="match status" value="1"/>
</dbReference>
<evidence type="ECO:0000256" key="1">
    <source>
        <dbReference type="ARBA" id="ARBA00004571"/>
    </source>
</evidence>
<keyword evidence="4" id="KW-0406">Ion transport</keyword>
<evidence type="ECO:0000256" key="11">
    <source>
        <dbReference type="RuleBase" id="RU003357"/>
    </source>
</evidence>
<dbReference type="Gene3D" id="2.170.130.10">
    <property type="entry name" value="TonB-dependent receptor, plug domain"/>
    <property type="match status" value="1"/>
</dbReference>
<evidence type="ECO:0000313" key="14">
    <source>
        <dbReference type="EMBL" id="MCL7713246.1"/>
    </source>
</evidence>
<evidence type="ECO:0000256" key="2">
    <source>
        <dbReference type="ARBA" id="ARBA00022448"/>
    </source>
</evidence>